<dbReference type="PROSITE" id="PS51186">
    <property type="entry name" value="GNAT"/>
    <property type="match status" value="1"/>
</dbReference>
<dbReference type="Gene3D" id="3.40.630.30">
    <property type="match status" value="1"/>
</dbReference>
<sequence length="211" mass="22463">MARSDQRPARVRRVGPEAVADVSAVLAEAFDGYPFTGWTVAADRHRDRLTGLFQLTVERVGVPYGEVWAADGADGRIAGAAVWLWPDREIPAPVWAGLAPMEAEYAGDRRAAMELAGTISAELRPDSPHLVLATVGVRPSARGRGIGPALLAPALAEADRTGTPAYLETSAPANLDFYRRLGFAVRARAQIPGGPQVWAMHRPPAVPPTAT</sequence>
<dbReference type="PANTHER" id="PTHR42791:SF1">
    <property type="entry name" value="N-ACETYLTRANSFERASE DOMAIN-CONTAINING PROTEIN"/>
    <property type="match status" value="1"/>
</dbReference>
<dbReference type="RefSeq" id="WP_375733874.1">
    <property type="nucleotide sequence ID" value="NZ_JBCGDC010000020.1"/>
</dbReference>
<name>A0ABV5CMU4_9ACTN</name>
<evidence type="ECO:0000313" key="3">
    <source>
        <dbReference type="Proteomes" id="UP001582793"/>
    </source>
</evidence>
<dbReference type="Pfam" id="PF00583">
    <property type="entry name" value="Acetyltransf_1"/>
    <property type="match status" value="1"/>
</dbReference>
<dbReference type="InterPro" id="IPR052523">
    <property type="entry name" value="Trichothecene_AcTrans"/>
</dbReference>
<dbReference type="InterPro" id="IPR016181">
    <property type="entry name" value="Acyl_CoA_acyltransferase"/>
</dbReference>
<evidence type="ECO:0000259" key="1">
    <source>
        <dbReference type="PROSITE" id="PS51186"/>
    </source>
</evidence>
<reference evidence="2 3" key="1">
    <citation type="submission" date="2024-04" db="EMBL/GenBank/DDBJ databases">
        <title>Polymorphospora sp. isolated from Baiyangdian Lake in Xiong'an New Area.</title>
        <authorList>
            <person name="Zhang X."/>
            <person name="Liu J."/>
        </authorList>
    </citation>
    <scope>NUCLEOTIDE SEQUENCE [LARGE SCALE GENOMIC DNA]</scope>
    <source>
        <strain evidence="2 3">2-325</strain>
    </source>
</reference>
<feature type="domain" description="N-acetyltransferase" evidence="1">
    <location>
        <begin position="9"/>
        <end position="203"/>
    </location>
</feature>
<dbReference type="EMBL" id="JBCGDC010000020">
    <property type="protein sequence ID" value="MFB6393327.1"/>
    <property type="molecule type" value="Genomic_DNA"/>
</dbReference>
<protein>
    <submittedName>
        <fullName evidence="2">GNAT family N-acetyltransferase</fullName>
    </submittedName>
</protein>
<dbReference type="PANTHER" id="PTHR42791">
    <property type="entry name" value="GNAT FAMILY ACETYLTRANSFERASE"/>
    <property type="match status" value="1"/>
</dbReference>
<evidence type="ECO:0000313" key="2">
    <source>
        <dbReference type="EMBL" id="MFB6393327.1"/>
    </source>
</evidence>
<accession>A0ABV5CMU4</accession>
<dbReference type="InterPro" id="IPR000182">
    <property type="entry name" value="GNAT_dom"/>
</dbReference>
<keyword evidence="3" id="KW-1185">Reference proteome</keyword>
<gene>
    <name evidence="2" type="ORF">AAFH96_09430</name>
</gene>
<organism evidence="2 3">
    <name type="scientific">Polymorphospora lycopeni</name>
    <dbReference type="NCBI Taxonomy" id="3140240"/>
    <lineage>
        <taxon>Bacteria</taxon>
        <taxon>Bacillati</taxon>
        <taxon>Actinomycetota</taxon>
        <taxon>Actinomycetes</taxon>
        <taxon>Micromonosporales</taxon>
        <taxon>Micromonosporaceae</taxon>
        <taxon>Polymorphospora</taxon>
    </lineage>
</organism>
<comment type="caution">
    <text evidence="2">The sequence shown here is derived from an EMBL/GenBank/DDBJ whole genome shotgun (WGS) entry which is preliminary data.</text>
</comment>
<dbReference type="Proteomes" id="UP001582793">
    <property type="component" value="Unassembled WGS sequence"/>
</dbReference>
<dbReference type="CDD" id="cd04301">
    <property type="entry name" value="NAT_SF"/>
    <property type="match status" value="1"/>
</dbReference>
<dbReference type="SUPFAM" id="SSF55729">
    <property type="entry name" value="Acyl-CoA N-acyltransferases (Nat)"/>
    <property type="match status" value="1"/>
</dbReference>
<proteinExistence type="predicted"/>